<dbReference type="RefSeq" id="WP_202766472.1">
    <property type="nucleotide sequence ID" value="NZ_JAESWA010000017.1"/>
</dbReference>
<reference evidence="1" key="1">
    <citation type="submission" date="2021-01" db="EMBL/GenBank/DDBJ databases">
        <title>Genome public.</title>
        <authorList>
            <person name="Liu C."/>
            <person name="Sun Q."/>
        </authorList>
    </citation>
    <scope>NUCLEOTIDE SEQUENCE</scope>
    <source>
        <strain evidence="1">YIM B02565</strain>
    </source>
</reference>
<protein>
    <submittedName>
        <fullName evidence="1">YncE family protein</fullName>
    </submittedName>
</protein>
<dbReference type="SUPFAM" id="SSF51004">
    <property type="entry name" value="C-terminal (heme d1) domain of cytochrome cd1-nitrite reductase"/>
    <property type="match status" value="1"/>
</dbReference>
<dbReference type="InterPro" id="IPR011048">
    <property type="entry name" value="Haem_d1_sf"/>
</dbReference>
<evidence type="ECO:0000313" key="2">
    <source>
        <dbReference type="Proteomes" id="UP000623681"/>
    </source>
</evidence>
<dbReference type="Gene3D" id="2.130.10.10">
    <property type="entry name" value="YVTN repeat-like/Quinoprotein amine dehydrogenase"/>
    <property type="match status" value="2"/>
</dbReference>
<dbReference type="InterPro" id="IPR015943">
    <property type="entry name" value="WD40/YVTN_repeat-like_dom_sf"/>
</dbReference>
<dbReference type="InterPro" id="IPR051200">
    <property type="entry name" value="Host-pathogen_enzymatic-act"/>
</dbReference>
<gene>
    <name evidence="1" type="ORF">JK634_04730</name>
</gene>
<sequence length="294" mass="33342">MEGLCICNTASNSLSFIDINNYKHIVCPIVLGECPSGPHGLCLWGENIITANSYGDSLSVVSIRLKKEMENLYIGSHPNDIKVYRNKGYVLCGESNSLIIIDLISKKIMKEISLGVYPHFMYINKSGKAAIVNMDSNEITIFDCNQDEKIINIQVEETPTKCYISKNDEEIYVCESNLGLNRRGSISIYDFRSGKKVYEYKVGFGPVDFYYSENYIYVSNFEEGTVGFIDVDNEGYTDIKIGGMPRGIIEVKDRVYVADNFKNKLYIINKAREIEKTITLGKEPNDMVYYNLLD</sequence>
<organism evidence="1 2">
    <name type="scientific">Clostridium paridis</name>
    <dbReference type="NCBI Taxonomy" id="2803863"/>
    <lineage>
        <taxon>Bacteria</taxon>
        <taxon>Bacillati</taxon>
        <taxon>Bacillota</taxon>
        <taxon>Clostridia</taxon>
        <taxon>Eubacteriales</taxon>
        <taxon>Clostridiaceae</taxon>
        <taxon>Clostridium</taxon>
    </lineage>
</organism>
<dbReference type="PANTHER" id="PTHR47197">
    <property type="entry name" value="PROTEIN NIRF"/>
    <property type="match status" value="1"/>
</dbReference>
<dbReference type="AlphaFoldDB" id="A0A937FGP3"/>
<dbReference type="Proteomes" id="UP000623681">
    <property type="component" value="Unassembled WGS sequence"/>
</dbReference>
<name>A0A937FGP3_9CLOT</name>
<dbReference type="EMBL" id="JAESWA010000017">
    <property type="protein sequence ID" value="MBL4931101.1"/>
    <property type="molecule type" value="Genomic_DNA"/>
</dbReference>
<accession>A0A937FGP3</accession>
<dbReference type="PANTHER" id="PTHR47197:SF3">
    <property type="entry name" value="DIHYDRO-HEME D1 DEHYDROGENASE"/>
    <property type="match status" value="1"/>
</dbReference>
<keyword evidence="2" id="KW-1185">Reference proteome</keyword>
<proteinExistence type="predicted"/>
<comment type="caution">
    <text evidence="1">The sequence shown here is derived from an EMBL/GenBank/DDBJ whole genome shotgun (WGS) entry which is preliminary data.</text>
</comment>
<evidence type="ECO:0000313" key="1">
    <source>
        <dbReference type="EMBL" id="MBL4931101.1"/>
    </source>
</evidence>